<keyword evidence="10" id="KW-1185">Reference proteome</keyword>
<dbReference type="InParanoid" id="A0A369JFU4"/>
<dbReference type="EMBL" id="LUEZ02000058">
    <property type="protein sequence ID" value="RDB20778.1"/>
    <property type="molecule type" value="Genomic_DNA"/>
</dbReference>
<evidence type="ECO:0000259" key="8">
    <source>
        <dbReference type="Pfam" id="PF01120"/>
    </source>
</evidence>
<comment type="caution">
    <text evidence="9">The sequence shown here is derived from an EMBL/GenBank/DDBJ whole genome shotgun (WGS) entry which is preliminary data.</text>
</comment>
<dbReference type="Pfam" id="PF01120">
    <property type="entry name" value="Alpha_L_fucos"/>
    <property type="match status" value="1"/>
</dbReference>
<feature type="transmembrane region" description="Helical" evidence="7">
    <location>
        <begin position="75"/>
        <end position="98"/>
    </location>
</feature>
<dbReference type="Proteomes" id="UP000076154">
    <property type="component" value="Unassembled WGS sequence"/>
</dbReference>
<dbReference type="Gene3D" id="3.20.20.80">
    <property type="entry name" value="Glycosidases"/>
    <property type="match status" value="1"/>
</dbReference>
<name>A0A369JFU4_HYPMA</name>
<dbReference type="SUPFAM" id="SSF51445">
    <property type="entry name" value="(Trans)glycosidases"/>
    <property type="match status" value="1"/>
</dbReference>
<keyword evidence="7" id="KW-0472">Membrane</keyword>
<dbReference type="InterPro" id="IPR000933">
    <property type="entry name" value="Glyco_hydro_29"/>
</dbReference>
<accession>A0A369JFU4</accession>
<dbReference type="GO" id="GO:0006004">
    <property type="term" value="P:fucose metabolic process"/>
    <property type="evidence" value="ECO:0007669"/>
    <property type="project" value="InterPro"/>
</dbReference>
<reference evidence="9" key="1">
    <citation type="submission" date="2018-04" db="EMBL/GenBank/DDBJ databases">
        <title>Whole genome sequencing of Hypsizygus marmoreus.</title>
        <authorList>
            <person name="Choi I.-G."/>
            <person name="Min B."/>
            <person name="Kim J.-G."/>
            <person name="Kim S."/>
            <person name="Oh Y.-L."/>
            <person name="Kong W.-S."/>
            <person name="Park H."/>
            <person name="Jeong J."/>
            <person name="Song E.-S."/>
        </authorList>
    </citation>
    <scope>NUCLEOTIDE SEQUENCE [LARGE SCALE GENOMIC DNA]</scope>
    <source>
        <strain evidence="9">51987-8</strain>
    </source>
</reference>
<feature type="domain" description="Glycoside hydrolase family 29 N-terminal" evidence="8">
    <location>
        <begin position="407"/>
        <end position="734"/>
    </location>
</feature>
<dbReference type="PRINTS" id="PR00741">
    <property type="entry name" value="GLHYDRLASE29"/>
</dbReference>
<evidence type="ECO:0000313" key="10">
    <source>
        <dbReference type="Proteomes" id="UP000076154"/>
    </source>
</evidence>
<comment type="function">
    <text evidence="1">Alpha-L-fucosidase is responsible for hydrolyzing the alpha-1,6-linked fucose joined to the reducing-end N-acetylglucosamine of the carbohydrate moieties of glycoproteins.</text>
</comment>
<gene>
    <name evidence="9" type="primary">alfA</name>
    <name evidence="9" type="ORF">Hypma_012290</name>
</gene>
<evidence type="ECO:0000256" key="4">
    <source>
        <dbReference type="ARBA" id="ARBA00022729"/>
    </source>
</evidence>
<evidence type="ECO:0000256" key="7">
    <source>
        <dbReference type="SAM" id="Phobius"/>
    </source>
</evidence>
<dbReference type="PANTHER" id="PTHR10030:SF37">
    <property type="entry name" value="ALPHA-L-FUCOSIDASE-RELATED"/>
    <property type="match status" value="1"/>
</dbReference>
<dbReference type="STRING" id="39966.A0A369JFU4"/>
<keyword evidence="6" id="KW-0326">Glycosidase</keyword>
<evidence type="ECO:0000256" key="2">
    <source>
        <dbReference type="ARBA" id="ARBA00007951"/>
    </source>
</evidence>
<dbReference type="AlphaFoldDB" id="A0A369JFU4"/>
<keyword evidence="4" id="KW-0732">Signal</keyword>
<evidence type="ECO:0000313" key="9">
    <source>
        <dbReference type="EMBL" id="RDB20778.1"/>
    </source>
</evidence>
<evidence type="ECO:0000256" key="5">
    <source>
        <dbReference type="ARBA" id="ARBA00022801"/>
    </source>
</evidence>
<keyword evidence="7" id="KW-0812">Transmembrane</keyword>
<sequence length="839" mass="94682">MLIVNLVLYSDTLYCEFPKAFPLADAEEELSHDNSHMRFYLYVFFLRPARDAREATPDTFPFCTVILRTTGRRRFMLYAMALHLLVTLTIIGFSYALVDYPSTIVPIRTLFNNQAASSDGSADFDGLGSCFDSKQLPHGPWLSDGISYDLPSVWGEGNDNVIASGQALSLEQPTFAHELHFLYSGDASGGEFVANFVLTFTDNSTQLVQMYARNWWKWPLLNNGAIQTAYHFENNGMQKNFNTSQIYQWSTSVLSEHALKTITLPPMNTKHRLHVFAMSLSPSTIFENNVSSPALSVRRARFTSRWEMINGERAQAVEVTLANLLPAFLLSFGSSITSRHEITIRGAGIETLSSGFVYRLVPGDQARVDVFVIGSPNDGRASVHIQDSQGREIGSSDGWTTSSLIENWTPDPKVLSIHETPSWWNKAKFGIFIHWGIYSYPAWAPSGTYAEWYDWDLHSPDSPTWNHHLETFGKDVVYDNFIANFTAAKFNASEWVDLFDKAGAKYFVFVSKHHDGFALFDTGNTTHRSSVHLGPKRDFLSELLDTAKRERPNLHRGTYYSLPEWYNPDYAKYGFGSWPGGLAHNAFNISELESYTGRLAIDDYLTDVQLPHMLDLALKYETEIMWCDIGGSNRTIEFAAQFYDHAFKNGRQVTINNRCGAVPDFDTPEYATFGSTQTQPWESSEGMDPFSYGLNLATQANQYKNGTTIIQTLVDIVSKNGNFLLDVGPTAEGDCIYDTEYWFPSSQELQPEQSIRFTTTPKTFCIITFSRPQNGQVAIQKRVPILQGDEIRLLDPDGKRHALKWSVDNESGQLIIDVSESELASGRYSWAFQVAYRII</sequence>
<evidence type="ECO:0000256" key="3">
    <source>
        <dbReference type="ARBA" id="ARBA00012662"/>
    </source>
</evidence>
<dbReference type="InterPro" id="IPR016286">
    <property type="entry name" value="FUC_metazoa-typ"/>
</dbReference>
<dbReference type="EC" id="3.2.1.51" evidence="3"/>
<evidence type="ECO:0000256" key="6">
    <source>
        <dbReference type="ARBA" id="ARBA00023295"/>
    </source>
</evidence>
<dbReference type="GO" id="GO:0004560">
    <property type="term" value="F:alpha-L-fucosidase activity"/>
    <property type="evidence" value="ECO:0007669"/>
    <property type="project" value="UniProtKB-EC"/>
</dbReference>
<organism evidence="9 10">
    <name type="scientific">Hypsizygus marmoreus</name>
    <name type="common">White beech mushroom</name>
    <name type="synonym">Agaricus marmoreus</name>
    <dbReference type="NCBI Taxonomy" id="39966"/>
    <lineage>
        <taxon>Eukaryota</taxon>
        <taxon>Fungi</taxon>
        <taxon>Dikarya</taxon>
        <taxon>Basidiomycota</taxon>
        <taxon>Agaricomycotina</taxon>
        <taxon>Agaricomycetes</taxon>
        <taxon>Agaricomycetidae</taxon>
        <taxon>Agaricales</taxon>
        <taxon>Tricholomatineae</taxon>
        <taxon>Lyophyllaceae</taxon>
        <taxon>Hypsizygus</taxon>
    </lineage>
</organism>
<proteinExistence type="inferred from homology"/>
<keyword evidence="5" id="KW-0378">Hydrolase</keyword>
<dbReference type="InterPro" id="IPR057739">
    <property type="entry name" value="Glyco_hydro_29_N"/>
</dbReference>
<dbReference type="InterPro" id="IPR017853">
    <property type="entry name" value="GH"/>
</dbReference>
<dbReference type="SMART" id="SM00812">
    <property type="entry name" value="Alpha_L_fucos"/>
    <property type="match status" value="1"/>
</dbReference>
<comment type="similarity">
    <text evidence="2">Belongs to the glycosyl hydrolase 29 family.</text>
</comment>
<evidence type="ECO:0000256" key="1">
    <source>
        <dbReference type="ARBA" id="ARBA00004071"/>
    </source>
</evidence>
<dbReference type="OrthoDB" id="6039950at2759"/>
<keyword evidence="7" id="KW-1133">Transmembrane helix</keyword>
<dbReference type="PANTHER" id="PTHR10030">
    <property type="entry name" value="ALPHA-L-FUCOSIDASE"/>
    <property type="match status" value="1"/>
</dbReference>
<dbReference type="GO" id="GO:0016139">
    <property type="term" value="P:glycoside catabolic process"/>
    <property type="evidence" value="ECO:0007669"/>
    <property type="project" value="TreeGrafter"/>
</dbReference>
<protein>
    <recommendedName>
        <fullName evidence="3">alpha-L-fucosidase</fullName>
        <ecNumber evidence="3">3.2.1.51</ecNumber>
    </recommendedName>
</protein>